<dbReference type="InterPro" id="IPR007428">
    <property type="entry name" value="MlaA"/>
</dbReference>
<comment type="caution">
    <text evidence="4">The sequence shown here is derived from an EMBL/GenBank/DDBJ whole genome shotgun (WGS) entry which is preliminary data.</text>
</comment>
<dbReference type="EMBL" id="SMAO01000004">
    <property type="protein sequence ID" value="TCT21454.1"/>
    <property type="molecule type" value="Genomic_DNA"/>
</dbReference>
<dbReference type="GO" id="GO:0120010">
    <property type="term" value="P:intermembrane phospholipid transfer"/>
    <property type="evidence" value="ECO:0007669"/>
    <property type="project" value="TreeGrafter"/>
</dbReference>
<evidence type="ECO:0000256" key="3">
    <source>
        <dbReference type="SAM" id="SignalP"/>
    </source>
</evidence>
<gene>
    <name evidence="4" type="ORF">EDC35_104312</name>
</gene>
<dbReference type="PRINTS" id="PR01805">
    <property type="entry name" value="VACJLIPOPROT"/>
</dbReference>
<proteinExistence type="inferred from homology"/>
<dbReference type="AlphaFoldDB" id="A0A4R3MYI5"/>
<feature type="chain" id="PRO_5020640227" evidence="3">
    <location>
        <begin position="23"/>
        <end position="253"/>
    </location>
</feature>
<keyword evidence="2 3" id="KW-0732">Signal</keyword>
<sequence length="253" mass="27496">MIYRIATYFLLLSMTFSGISLAQSNPDNVSPTPAILDGYSHFMFDFNHEVYRFIHEFGAGLAPQTPQAAPSQTDQGGGFGNIAINFVNEPLTLLSGLLIGDWATAWTATQRFGINSTVGVLGWYDTATDWGYPRQELDLGLVLCAYGVDAGPYLVLPFIGPRTARDAFTDVIVTNAILWTSMWMLLDPSSGLLAIAAAEAVEVVAEIAATRQIDSHAGKLEFSDYEAMRADYLAHRLDRCNGLRGIASDSGQD</sequence>
<evidence type="ECO:0000313" key="4">
    <source>
        <dbReference type="EMBL" id="TCT21454.1"/>
    </source>
</evidence>
<evidence type="ECO:0000256" key="1">
    <source>
        <dbReference type="ARBA" id="ARBA00010634"/>
    </source>
</evidence>
<dbReference type="PANTHER" id="PTHR30035">
    <property type="entry name" value="LIPOPROTEIN VACJ-RELATED"/>
    <property type="match status" value="1"/>
</dbReference>
<dbReference type="Pfam" id="PF04333">
    <property type="entry name" value="MlaA"/>
    <property type="match status" value="1"/>
</dbReference>
<reference evidence="4 5" key="1">
    <citation type="submission" date="2019-03" db="EMBL/GenBank/DDBJ databases">
        <title>Genomic Encyclopedia of Type Strains, Phase IV (KMG-IV): sequencing the most valuable type-strain genomes for metagenomic binning, comparative biology and taxonomic classification.</title>
        <authorList>
            <person name="Goeker M."/>
        </authorList>
    </citation>
    <scope>NUCLEOTIDE SEQUENCE [LARGE SCALE GENOMIC DNA]</scope>
    <source>
        <strain evidence="4 5">DSM 13587</strain>
    </source>
</reference>
<evidence type="ECO:0000313" key="5">
    <source>
        <dbReference type="Proteomes" id="UP000295717"/>
    </source>
</evidence>
<protein>
    <submittedName>
        <fullName evidence="4">ABC-type transporter lipoprotein component MlaA</fullName>
    </submittedName>
</protein>
<keyword evidence="5" id="KW-1185">Reference proteome</keyword>
<dbReference type="GO" id="GO:0016020">
    <property type="term" value="C:membrane"/>
    <property type="evidence" value="ECO:0007669"/>
    <property type="project" value="InterPro"/>
</dbReference>
<dbReference type="RefSeq" id="WP_132977042.1">
    <property type="nucleotide sequence ID" value="NZ_SMAO01000004.1"/>
</dbReference>
<dbReference type="PANTHER" id="PTHR30035:SF3">
    <property type="entry name" value="INTERMEMBRANE PHOSPHOLIPID TRANSPORT SYSTEM LIPOPROTEIN MLAA"/>
    <property type="match status" value="1"/>
</dbReference>
<comment type="similarity">
    <text evidence="1">Belongs to the MlaA family.</text>
</comment>
<dbReference type="Proteomes" id="UP000295717">
    <property type="component" value="Unassembled WGS sequence"/>
</dbReference>
<dbReference type="OrthoDB" id="9785326at2"/>
<organism evidence="4 5">
    <name type="scientific">Thiobaca trueperi</name>
    <dbReference type="NCBI Taxonomy" id="127458"/>
    <lineage>
        <taxon>Bacteria</taxon>
        <taxon>Pseudomonadati</taxon>
        <taxon>Pseudomonadota</taxon>
        <taxon>Gammaproteobacteria</taxon>
        <taxon>Chromatiales</taxon>
        <taxon>Chromatiaceae</taxon>
        <taxon>Thiobaca</taxon>
    </lineage>
</organism>
<evidence type="ECO:0000256" key="2">
    <source>
        <dbReference type="ARBA" id="ARBA00022729"/>
    </source>
</evidence>
<feature type="signal peptide" evidence="3">
    <location>
        <begin position="1"/>
        <end position="22"/>
    </location>
</feature>
<name>A0A4R3MYI5_9GAMM</name>
<accession>A0A4R3MYI5</accession>
<keyword evidence="4" id="KW-0449">Lipoprotein</keyword>